<dbReference type="InterPro" id="IPR000571">
    <property type="entry name" value="Znf_CCCH"/>
</dbReference>
<name>A0ABD2QMM0_9PLAT</name>
<evidence type="ECO:0000256" key="3">
    <source>
        <dbReference type="ARBA" id="ARBA00022771"/>
    </source>
</evidence>
<feature type="domain" description="C3H1-type" evidence="7">
    <location>
        <begin position="149"/>
        <end position="177"/>
    </location>
</feature>
<evidence type="ECO:0000256" key="1">
    <source>
        <dbReference type="ARBA" id="ARBA00022723"/>
    </source>
</evidence>
<evidence type="ECO:0000256" key="4">
    <source>
        <dbReference type="ARBA" id="ARBA00022833"/>
    </source>
</evidence>
<dbReference type="GO" id="GO:0008270">
    <property type="term" value="F:zinc ion binding"/>
    <property type="evidence" value="ECO:0007669"/>
    <property type="project" value="UniProtKB-KW"/>
</dbReference>
<evidence type="ECO:0000256" key="5">
    <source>
        <dbReference type="PROSITE-ProRule" id="PRU00723"/>
    </source>
</evidence>
<dbReference type="AlphaFoldDB" id="A0ABD2QMM0"/>
<keyword evidence="9" id="KW-1185">Reference proteome</keyword>
<dbReference type="GO" id="GO:0010468">
    <property type="term" value="P:regulation of gene expression"/>
    <property type="evidence" value="ECO:0007669"/>
    <property type="project" value="UniProtKB-ARBA"/>
</dbReference>
<accession>A0ABD2QMM0</accession>
<sequence>MLNLNREPSSFLALQSRLFSYEQGKQQLPQSRVSAFQYQDLRNNCPQLGEFAWRELYQQSQYSATQTVNFWNENGSKLERTPRKKSQPFAPRAQTSKSIQPRLQDAIYNARYKTQLCVHFDRNGKCPLGVNCHFAHGQQELGMAHEHPKYKTRPCKNYYETGFCDFGHNCFFQHIRPGQVGPQ</sequence>
<evidence type="ECO:0000256" key="2">
    <source>
        <dbReference type="ARBA" id="ARBA00022737"/>
    </source>
</evidence>
<evidence type="ECO:0000259" key="7">
    <source>
        <dbReference type="PROSITE" id="PS50103"/>
    </source>
</evidence>
<dbReference type="SMART" id="SM00356">
    <property type="entry name" value="ZnF_C3H1"/>
    <property type="match status" value="2"/>
</dbReference>
<feature type="domain" description="C3H1-type" evidence="7">
    <location>
        <begin position="111"/>
        <end position="139"/>
    </location>
</feature>
<keyword evidence="1 5" id="KW-0479">Metal-binding</keyword>
<dbReference type="GO" id="GO:0051252">
    <property type="term" value="P:regulation of RNA metabolic process"/>
    <property type="evidence" value="ECO:0007669"/>
    <property type="project" value="UniProtKB-ARBA"/>
</dbReference>
<evidence type="ECO:0000313" key="9">
    <source>
        <dbReference type="Proteomes" id="UP001626550"/>
    </source>
</evidence>
<keyword evidence="2" id="KW-0677">Repeat</keyword>
<organism evidence="8 9">
    <name type="scientific">Cichlidogyrus casuarinus</name>
    <dbReference type="NCBI Taxonomy" id="1844966"/>
    <lineage>
        <taxon>Eukaryota</taxon>
        <taxon>Metazoa</taxon>
        <taxon>Spiralia</taxon>
        <taxon>Lophotrochozoa</taxon>
        <taxon>Platyhelminthes</taxon>
        <taxon>Monogenea</taxon>
        <taxon>Monopisthocotylea</taxon>
        <taxon>Dactylogyridea</taxon>
        <taxon>Ancyrocephalidae</taxon>
        <taxon>Cichlidogyrus</taxon>
    </lineage>
</organism>
<dbReference type="Proteomes" id="UP001626550">
    <property type="component" value="Unassembled WGS sequence"/>
</dbReference>
<dbReference type="InterPro" id="IPR045877">
    <property type="entry name" value="ZFP36-like"/>
</dbReference>
<feature type="region of interest" description="Disordered" evidence="6">
    <location>
        <begin position="75"/>
        <end position="96"/>
    </location>
</feature>
<proteinExistence type="predicted"/>
<evidence type="ECO:0000313" key="8">
    <source>
        <dbReference type="EMBL" id="KAL3320377.1"/>
    </source>
</evidence>
<dbReference type="PANTHER" id="PTHR12547:SF18">
    <property type="entry name" value="PROTEIN TIS11"/>
    <property type="match status" value="1"/>
</dbReference>
<reference evidence="8 9" key="1">
    <citation type="submission" date="2024-11" db="EMBL/GenBank/DDBJ databases">
        <title>Adaptive evolution of stress response genes in parasites aligns with host niche diversity.</title>
        <authorList>
            <person name="Hahn C."/>
            <person name="Resl P."/>
        </authorList>
    </citation>
    <scope>NUCLEOTIDE SEQUENCE [LARGE SCALE GENOMIC DNA]</scope>
    <source>
        <strain evidence="8">EGGRZ-B1_66</strain>
        <tissue evidence="8">Body</tissue>
    </source>
</reference>
<dbReference type="PANTHER" id="PTHR12547">
    <property type="entry name" value="CCCH ZINC FINGER/TIS11-RELATED"/>
    <property type="match status" value="1"/>
</dbReference>
<dbReference type="Pfam" id="PF00642">
    <property type="entry name" value="zf-CCCH"/>
    <property type="match status" value="2"/>
</dbReference>
<feature type="zinc finger region" description="C3H1-type" evidence="5">
    <location>
        <begin position="111"/>
        <end position="139"/>
    </location>
</feature>
<dbReference type="PROSITE" id="PS50103">
    <property type="entry name" value="ZF_C3H1"/>
    <property type="match status" value="2"/>
</dbReference>
<protein>
    <recommendedName>
        <fullName evidence="7">C3H1-type domain-containing protein</fullName>
    </recommendedName>
</protein>
<gene>
    <name evidence="8" type="ORF">Ciccas_000937</name>
</gene>
<feature type="zinc finger region" description="C3H1-type" evidence="5">
    <location>
        <begin position="149"/>
        <end position="177"/>
    </location>
</feature>
<evidence type="ECO:0000256" key="6">
    <source>
        <dbReference type="SAM" id="MobiDB-lite"/>
    </source>
</evidence>
<dbReference type="EMBL" id="JBJKFK010000056">
    <property type="protein sequence ID" value="KAL3320377.1"/>
    <property type="molecule type" value="Genomic_DNA"/>
</dbReference>
<keyword evidence="4 5" id="KW-0862">Zinc</keyword>
<dbReference type="SUPFAM" id="SSF90229">
    <property type="entry name" value="CCCH zinc finger"/>
    <property type="match status" value="2"/>
</dbReference>
<dbReference type="FunFam" id="4.10.1000.10:FF:000003">
    <property type="entry name" value="Zinc finger CCCH domain-containing protein"/>
    <property type="match status" value="1"/>
</dbReference>
<dbReference type="Gene3D" id="4.10.1000.10">
    <property type="entry name" value="Zinc finger, CCCH-type"/>
    <property type="match status" value="2"/>
</dbReference>
<comment type="caution">
    <text evidence="8">The sequence shown here is derived from an EMBL/GenBank/DDBJ whole genome shotgun (WGS) entry which is preliminary data.</text>
</comment>
<keyword evidence="3 5" id="KW-0863">Zinc-finger</keyword>
<dbReference type="InterPro" id="IPR036855">
    <property type="entry name" value="Znf_CCCH_sf"/>
</dbReference>